<sequence length="200" mass="23136">MVASPNELLEIIDNYDCEELTITTGVSWQKYEKLINQLSDDSFYRLSYLDGTLIILSPSRAHETIKKRIAILLETYFIQQQIPFYPLGSTTFRQKSKRGGKEPDESYCLETEKDFPDLAIEVITTSGGIGSLDIYQRLQIPEVWFWQHNSLRIYTLRDGDYQEQSQSQLLPLLDRSLFINCVQKTDISVAIQQLYSHLPS</sequence>
<dbReference type="PANTHER" id="PTHR47152:SF4">
    <property type="entry name" value="SLR0445 PROTEIN"/>
    <property type="match status" value="1"/>
</dbReference>
<name>K9YSG3_DACS8</name>
<feature type="domain" description="Putative restriction endonuclease" evidence="1">
    <location>
        <begin position="28"/>
        <end position="175"/>
    </location>
</feature>
<dbReference type="Proteomes" id="UP000010482">
    <property type="component" value="Chromosome"/>
</dbReference>
<evidence type="ECO:0000313" key="3">
    <source>
        <dbReference type="Proteomes" id="UP000010482"/>
    </source>
</evidence>
<gene>
    <name evidence="2" type="ORF">Dacsa_0483</name>
</gene>
<organism evidence="2 3">
    <name type="scientific">Dactylococcopsis salina (strain PCC 8305)</name>
    <name type="common">Myxobactron salinum</name>
    <dbReference type="NCBI Taxonomy" id="13035"/>
    <lineage>
        <taxon>Bacteria</taxon>
        <taxon>Bacillati</taxon>
        <taxon>Cyanobacteriota</taxon>
        <taxon>Cyanophyceae</taxon>
        <taxon>Nodosilineales</taxon>
        <taxon>Cymatolegaceae</taxon>
        <taxon>Dactylococcopsis</taxon>
    </lineage>
</organism>
<dbReference type="SUPFAM" id="SSF52980">
    <property type="entry name" value="Restriction endonuclease-like"/>
    <property type="match status" value="1"/>
</dbReference>
<dbReference type="InterPro" id="IPR008538">
    <property type="entry name" value="Uma2"/>
</dbReference>
<dbReference type="InterPro" id="IPR011335">
    <property type="entry name" value="Restrct_endonuc-II-like"/>
</dbReference>
<protein>
    <recommendedName>
        <fullName evidence="1">Putative restriction endonuclease domain-containing protein</fullName>
    </recommendedName>
</protein>
<dbReference type="HOGENOM" id="CLU_098557_1_0_3"/>
<proteinExistence type="predicted"/>
<dbReference type="RefSeq" id="WP_015228283.1">
    <property type="nucleotide sequence ID" value="NC_019780.1"/>
</dbReference>
<dbReference type="CDD" id="cd06260">
    <property type="entry name" value="DUF820-like"/>
    <property type="match status" value="1"/>
</dbReference>
<dbReference type="PANTHER" id="PTHR47152">
    <property type="entry name" value="SLR2084 PROTEIN-RELATED"/>
    <property type="match status" value="1"/>
</dbReference>
<dbReference type="eggNOG" id="COG4636">
    <property type="taxonomic scope" value="Bacteria"/>
</dbReference>
<dbReference type="STRING" id="13035.Dacsa_0483"/>
<dbReference type="EMBL" id="CP003944">
    <property type="protein sequence ID" value="AFZ49270.1"/>
    <property type="molecule type" value="Genomic_DNA"/>
</dbReference>
<reference evidence="2" key="1">
    <citation type="submission" date="2012-04" db="EMBL/GenBank/DDBJ databases">
        <title>Finished genome of Dactylococcopsis salina PCC 8305.</title>
        <authorList>
            <consortium name="US DOE Joint Genome Institute"/>
            <person name="Gugger M."/>
            <person name="Coursin T."/>
            <person name="Rippka R."/>
            <person name="Tandeau De Marsac N."/>
            <person name="Huntemann M."/>
            <person name="Wei C.-L."/>
            <person name="Han J."/>
            <person name="Detter J.C."/>
            <person name="Han C."/>
            <person name="Tapia R."/>
            <person name="Daligault H."/>
            <person name="Chen A."/>
            <person name="Krypides N."/>
            <person name="Mavromatis K."/>
            <person name="Markowitz V."/>
            <person name="Szeto E."/>
            <person name="Ivanova N."/>
            <person name="Ovchinnikova G."/>
            <person name="Pagani I."/>
            <person name="Pati A."/>
            <person name="Goodwin L."/>
            <person name="Peters L."/>
            <person name="Pitluck S."/>
            <person name="Woyke T."/>
            <person name="Kerfeld C."/>
        </authorList>
    </citation>
    <scope>NUCLEOTIDE SEQUENCE [LARGE SCALE GENOMIC DNA]</scope>
    <source>
        <strain evidence="2">PCC 8305</strain>
    </source>
</reference>
<dbReference type="Pfam" id="PF05685">
    <property type="entry name" value="Uma2"/>
    <property type="match status" value="1"/>
</dbReference>
<dbReference type="AlphaFoldDB" id="K9YSG3"/>
<dbReference type="KEGG" id="dsl:Dacsa_0483"/>
<accession>K9YSG3</accession>
<dbReference type="InterPro" id="IPR012296">
    <property type="entry name" value="Nuclease_put_TT1808"/>
</dbReference>
<evidence type="ECO:0000313" key="2">
    <source>
        <dbReference type="EMBL" id="AFZ49270.1"/>
    </source>
</evidence>
<evidence type="ECO:0000259" key="1">
    <source>
        <dbReference type="Pfam" id="PF05685"/>
    </source>
</evidence>
<dbReference type="OrthoDB" id="5768410at2"/>
<dbReference type="Gene3D" id="3.90.1570.10">
    <property type="entry name" value="tt1808, chain A"/>
    <property type="match status" value="1"/>
</dbReference>
<keyword evidence="3" id="KW-1185">Reference proteome</keyword>